<gene>
    <name evidence="1" type="ORF">FCALED_LOCUS14978</name>
</gene>
<keyword evidence="2" id="KW-1185">Reference proteome</keyword>
<organism evidence="1 2">
    <name type="scientific">Funneliformis caledonium</name>
    <dbReference type="NCBI Taxonomy" id="1117310"/>
    <lineage>
        <taxon>Eukaryota</taxon>
        <taxon>Fungi</taxon>
        <taxon>Fungi incertae sedis</taxon>
        <taxon>Mucoromycota</taxon>
        <taxon>Glomeromycotina</taxon>
        <taxon>Glomeromycetes</taxon>
        <taxon>Glomerales</taxon>
        <taxon>Glomeraceae</taxon>
        <taxon>Funneliformis</taxon>
    </lineage>
</organism>
<reference evidence="1" key="1">
    <citation type="submission" date="2021-06" db="EMBL/GenBank/DDBJ databases">
        <authorList>
            <person name="Kallberg Y."/>
            <person name="Tangrot J."/>
            <person name="Rosling A."/>
        </authorList>
    </citation>
    <scope>NUCLEOTIDE SEQUENCE</scope>
    <source>
        <strain evidence="1">UK204</strain>
    </source>
</reference>
<evidence type="ECO:0000313" key="1">
    <source>
        <dbReference type="EMBL" id="CAG8730882.1"/>
    </source>
</evidence>
<comment type="caution">
    <text evidence="1">The sequence shown here is derived from an EMBL/GenBank/DDBJ whole genome shotgun (WGS) entry which is preliminary data.</text>
</comment>
<protein>
    <submittedName>
        <fullName evidence="1">12889_t:CDS:1</fullName>
    </submittedName>
</protein>
<dbReference type="Proteomes" id="UP000789570">
    <property type="component" value="Unassembled WGS sequence"/>
</dbReference>
<accession>A0A9N9IEJ0</accession>
<proteinExistence type="predicted"/>
<evidence type="ECO:0000313" key="2">
    <source>
        <dbReference type="Proteomes" id="UP000789570"/>
    </source>
</evidence>
<name>A0A9N9IEJ0_9GLOM</name>
<sequence length="47" mass="5754">MVVYYKDRIYKNVNLLLQRLEKSTDTFSENDKIEKELQNLNEELEVF</sequence>
<feature type="non-terminal residue" evidence="1">
    <location>
        <position position="47"/>
    </location>
</feature>
<feature type="non-terminal residue" evidence="1">
    <location>
        <position position="1"/>
    </location>
</feature>
<dbReference type="EMBL" id="CAJVPQ010012261">
    <property type="protein sequence ID" value="CAG8730882.1"/>
    <property type="molecule type" value="Genomic_DNA"/>
</dbReference>
<dbReference type="AlphaFoldDB" id="A0A9N9IEJ0"/>